<keyword evidence="1" id="KW-0812">Transmembrane</keyword>
<gene>
    <name evidence="2" type="ORF">GCM10009550_64130</name>
</gene>
<protein>
    <recommendedName>
        <fullName evidence="4">Integral membrane protein</fullName>
    </recommendedName>
</protein>
<comment type="caution">
    <text evidence="2">The sequence shown here is derived from an EMBL/GenBank/DDBJ whole genome shotgun (WGS) entry which is preliminary data.</text>
</comment>
<dbReference type="EMBL" id="BAAAHH010000036">
    <property type="protein sequence ID" value="GAA0964986.1"/>
    <property type="molecule type" value="Genomic_DNA"/>
</dbReference>
<sequence length="419" mass="43753">MPGLARAVRPARIARVARVVRVDARRGSLLTAVPLLALLGAVAGWRELPEGFRDWDSVVGAAEASVRWSGPTAAGLAAWTGMSGRHLDYLRALTARSPAAAPLHDLALLSAVALTGYLAGALVVAAPVLPGGGFRETHLLGVLAGAGTLALYVAAGYLAGLSWAHPLAVALTVAAAAAWVALRPEGSWTVLLPPSLTGPADLFDAPRAGVLAAQLCWAAGLAAALVLGHLAWITRRRLLLGGVLLALSATALGTARIHAADGVASHPSQVKRVCRHWPVSVCVHPSLAAALPSLSAAVAPLAARLSGTPDAIVRIEQRSGREPASFDAGTVGFHLPDLSPGYARRAVHEIESTLARCPAPPTGLQAQVSAWLRDDPVPHLPDTPFTRWSETQRRAWLALRYAEFRSCSLVSVRHRPRPA</sequence>
<keyword evidence="3" id="KW-1185">Reference proteome</keyword>
<keyword evidence="1" id="KW-1133">Transmembrane helix</keyword>
<proteinExistence type="predicted"/>
<evidence type="ECO:0000313" key="2">
    <source>
        <dbReference type="EMBL" id="GAA0964986.1"/>
    </source>
</evidence>
<dbReference type="Proteomes" id="UP001500665">
    <property type="component" value="Unassembled WGS sequence"/>
</dbReference>
<feature type="transmembrane region" description="Helical" evidence="1">
    <location>
        <begin position="163"/>
        <end position="182"/>
    </location>
</feature>
<name>A0ABN1RW19_9ACTN</name>
<feature type="transmembrane region" description="Helical" evidence="1">
    <location>
        <begin position="138"/>
        <end position="157"/>
    </location>
</feature>
<organism evidence="2 3">
    <name type="scientific">Actinocorallia libanotica</name>
    <dbReference type="NCBI Taxonomy" id="46162"/>
    <lineage>
        <taxon>Bacteria</taxon>
        <taxon>Bacillati</taxon>
        <taxon>Actinomycetota</taxon>
        <taxon>Actinomycetes</taxon>
        <taxon>Streptosporangiales</taxon>
        <taxon>Thermomonosporaceae</taxon>
        <taxon>Actinocorallia</taxon>
    </lineage>
</organism>
<accession>A0ABN1RW19</accession>
<evidence type="ECO:0008006" key="4">
    <source>
        <dbReference type="Google" id="ProtNLM"/>
    </source>
</evidence>
<feature type="transmembrane region" description="Helical" evidence="1">
    <location>
        <begin position="106"/>
        <end position="126"/>
    </location>
</feature>
<feature type="transmembrane region" description="Helical" evidence="1">
    <location>
        <begin position="238"/>
        <end position="259"/>
    </location>
</feature>
<feature type="transmembrane region" description="Helical" evidence="1">
    <location>
        <begin position="210"/>
        <end position="232"/>
    </location>
</feature>
<evidence type="ECO:0000256" key="1">
    <source>
        <dbReference type="SAM" id="Phobius"/>
    </source>
</evidence>
<keyword evidence="1" id="KW-0472">Membrane</keyword>
<dbReference type="RefSeq" id="WP_344245197.1">
    <property type="nucleotide sequence ID" value="NZ_BAAAHH010000036.1"/>
</dbReference>
<reference evidence="2 3" key="1">
    <citation type="journal article" date="2019" name="Int. J. Syst. Evol. Microbiol.">
        <title>The Global Catalogue of Microorganisms (GCM) 10K type strain sequencing project: providing services to taxonomists for standard genome sequencing and annotation.</title>
        <authorList>
            <consortium name="The Broad Institute Genomics Platform"/>
            <consortium name="The Broad Institute Genome Sequencing Center for Infectious Disease"/>
            <person name="Wu L."/>
            <person name="Ma J."/>
        </authorList>
    </citation>
    <scope>NUCLEOTIDE SEQUENCE [LARGE SCALE GENOMIC DNA]</scope>
    <source>
        <strain evidence="2 3">JCM 10696</strain>
    </source>
</reference>
<evidence type="ECO:0000313" key="3">
    <source>
        <dbReference type="Proteomes" id="UP001500665"/>
    </source>
</evidence>